<dbReference type="InterPro" id="IPR003594">
    <property type="entry name" value="HATPase_dom"/>
</dbReference>
<keyword evidence="11 14" id="KW-1133">Transmembrane helix</keyword>
<dbReference type="Proteomes" id="UP000665043">
    <property type="component" value="Chromosome"/>
</dbReference>
<sequence>MKRNSIIIKLGVTIITLHLLVLLPLGFTVNQILKNYFYDDVETKLSDLSSQYANMITDVQDEKILQMFNTLANMTNVEIVISDLNGRVLSSSGITHSHQDSLVSKEELITLSSNTSIKDEYVTSDEKYLKIGEPIIHDNKHIGNIILFSSISALDQSIKNVTQMLTLAGIGTVLLAIGFTFFVSRKMVSPLLQMEQVTKRISKEQDFSARVPYQGSDEIGSLANAINNMSYRLEKYQQNRHEFFSNISHELKTPITYIKGYTQAIQKKLYRDEKEKKLFLNIIENETVRMNKLMDDLMDLSKIEEGKLNLQYEKIDLTHVLEMAVNKIQIKAEEKRLTVHYNQETDIPLFVADGYRMEQIFTNLLENAVRYTEEGSIKVTISYHHSSIRIRISDTGIGISDKDIPHLFDRFYRVDKSRSRSLGGTGLGLSIVKRLVGVHGGRIHLDSVEGKGTTFTILFLLLEEENHNEKV</sequence>
<keyword evidence="13 14" id="KW-0472">Membrane</keyword>
<keyword evidence="12" id="KW-0902">Two-component regulatory system</keyword>
<evidence type="ECO:0000313" key="18">
    <source>
        <dbReference type="Proteomes" id="UP000665043"/>
    </source>
</evidence>
<reference evidence="17 18" key="1">
    <citation type="submission" date="2019-12" db="EMBL/GenBank/DDBJ databases">
        <title>The whole genome sequencing of a strain isolated from a Mars analog, Dalangtan Playa.</title>
        <authorList>
            <person name="Huang T."/>
        </authorList>
    </citation>
    <scope>NUCLEOTIDE SEQUENCE [LARGE SCALE GENOMIC DNA]</scope>
    <source>
        <strain evidence="17 18">DP4-553-S</strain>
    </source>
</reference>
<dbReference type="EMBL" id="CP046956">
    <property type="protein sequence ID" value="QTM99055.1"/>
    <property type="molecule type" value="Genomic_DNA"/>
</dbReference>
<keyword evidence="10" id="KW-0067">ATP-binding</keyword>
<dbReference type="SMART" id="SM00388">
    <property type="entry name" value="HisKA"/>
    <property type="match status" value="1"/>
</dbReference>
<feature type="domain" description="Histidine kinase" evidence="15">
    <location>
        <begin position="246"/>
        <end position="463"/>
    </location>
</feature>
<dbReference type="InterPro" id="IPR003660">
    <property type="entry name" value="HAMP_dom"/>
</dbReference>
<dbReference type="Gene3D" id="3.30.565.10">
    <property type="entry name" value="Histidine kinase-like ATPase, C-terminal domain"/>
    <property type="match status" value="1"/>
</dbReference>
<evidence type="ECO:0000256" key="8">
    <source>
        <dbReference type="ARBA" id="ARBA00022741"/>
    </source>
</evidence>
<evidence type="ECO:0000256" key="11">
    <source>
        <dbReference type="ARBA" id="ARBA00022989"/>
    </source>
</evidence>
<dbReference type="SMART" id="SM00387">
    <property type="entry name" value="HATPase_c"/>
    <property type="match status" value="1"/>
</dbReference>
<dbReference type="PANTHER" id="PTHR45528">
    <property type="entry name" value="SENSOR HISTIDINE KINASE CPXA"/>
    <property type="match status" value="1"/>
</dbReference>
<evidence type="ECO:0000256" key="4">
    <source>
        <dbReference type="ARBA" id="ARBA00022475"/>
    </source>
</evidence>
<name>A0ABX7VTB9_9BACI</name>
<evidence type="ECO:0000313" key="17">
    <source>
        <dbReference type="EMBL" id="QTM99055.1"/>
    </source>
</evidence>
<keyword evidence="5" id="KW-0597">Phosphoprotein</keyword>
<dbReference type="Pfam" id="PF00672">
    <property type="entry name" value="HAMP"/>
    <property type="match status" value="1"/>
</dbReference>
<evidence type="ECO:0000256" key="3">
    <source>
        <dbReference type="ARBA" id="ARBA00012438"/>
    </source>
</evidence>
<keyword evidence="6" id="KW-0808">Transferase</keyword>
<dbReference type="PRINTS" id="PR00344">
    <property type="entry name" value="BCTRLSENSOR"/>
</dbReference>
<dbReference type="CDD" id="cd00082">
    <property type="entry name" value="HisKA"/>
    <property type="match status" value="1"/>
</dbReference>
<evidence type="ECO:0000259" key="15">
    <source>
        <dbReference type="PROSITE" id="PS50109"/>
    </source>
</evidence>
<keyword evidence="9" id="KW-0418">Kinase</keyword>
<dbReference type="PROSITE" id="PS50885">
    <property type="entry name" value="HAMP"/>
    <property type="match status" value="1"/>
</dbReference>
<dbReference type="EC" id="2.7.13.3" evidence="3"/>
<evidence type="ECO:0000256" key="12">
    <source>
        <dbReference type="ARBA" id="ARBA00023012"/>
    </source>
</evidence>
<dbReference type="Gene3D" id="6.10.340.10">
    <property type="match status" value="1"/>
</dbReference>
<evidence type="ECO:0000259" key="16">
    <source>
        <dbReference type="PROSITE" id="PS50885"/>
    </source>
</evidence>
<evidence type="ECO:0000256" key="13">
    <source>
        <dbReference type="ARBA" id="ARBA00023136"/>
    </source>
</evidence>
<dbReference type="SMART" id="SM00304">
    <property type="entry name" value="HAMP"/>
    <property type="match status" value="1"/>
</dbReference>
<feature type="transmembrane region" description="Helical" evidence="14">
    <location>
        <begin position="164"/>
        <end position="184"/>
    </location>
</feature>
<evidence type="ECO:0000256" key="5">
    <source>
        <dbReference type="ARBA" id="ARBA00022553"/>
    </source>
</evidence>
<comment type="subcellular location">
    <subcellularLocation>
        <location evidence="2">Cell membrane</location>
        <topology evidence="2">Multi-pass membrane protein</topology>
    </subcellularLocation>
</comment>
<keyword evidence="4" id="KW-1003">Cell membrane</keyword>
<gene>
    <name evidence="17" type="ORF">ERJ70_06920</name>
</gene>
<keyword evidence="7 14" id="KW-0812">Transmembrane</keyword>
<evidence type="ECO:0000256" key="9">
    <source>
        <dbReference type="ARBA" id="ARBA00022777"/>
    </source>
</evidence>
<evidence type="ECO:0000256" key="7">
    <source>
        <dbReference type="ARBA" id="ARBA00022692"/>
    </source>
</evidence>
<dbReference type="InterPro" id="IPR036890">
    <property type="entry name" value="HATPase_C_sf"/>
</dbReference>
<proteinExistence type="predicted"/>
<dbReference type="RefSeq" id="WP_209368168.1">
    <property type="nucleotide sequence ID" value="NZ_CP046956.1"/>
</dbReference>
<evidence type="ECO:0000256" key="14">
    <source>
        <dbReference type="SAM" id="Phobius"/>
    </source>
</evidence>
<dbReference type="InterPro" id="IPR050398">
    <property type="entry name" value="HssS/ArlS-like"/>
</dbReference>
<dbReference type="SUPFAM" id="SSF47384">
    <property type="entry name" value="Homodimeric domain of signal transducing histidine kinase"/>
    <property type="match status" value="1"/>
</dbReference>
<keyword evidence="18" id="KW-1185">Reference proteome</keyword>
<feature type="transmembrane region" description="Helical" evidence="14">
    <location>
        <begin position="7"/>
        <end position="27"/>
    </location>
</feature>
<dbReference type="Pfam" id="PF02518">
    <property type="entry name" value="HATPase_c"/>
    <property type="match status" value="1"/>
</dbReference>
<dbReference type="InterPro" id="IPR036097">
    <property type="entry name" value="HisK_dim/P_sf"/>
</dbReference>
<evidence type="ECO:0000256" key="1">
    <source>
        <dbReference type="ARBA" id="ARBA00000085"/>
    </source>
</evidence>
<dbReference type="InterPro" id="IPR003661">
    <property type="entry name" value="HisK_dim/P_dom"/>
</dbReference>
<keyword evidence="8" id="KW-0547">Nucleotide-binding</keyword>
<evidence type="ECO:0000256" key="10">
    <source>
        <dbReference type="ARBA" id="ARBA00022840"/>
    </source>
</evidence>
<feature type="domain" description="HAMP" evidence="16">
    <location>
        <begin position="185"/>
        <end position="238"/>
    </location>
</feature>
<dbReference type="InterPro" id="IPR005467">
    <property type="entry name" value="His_kinase_dom"/>
</dbReference>
<dbReference type="CDD" id="cd00075">
    <property type="entry name" value="HATPase"/>
    <property type="match status" value="1"/>
</dbReference>
<evidence type="ECO:0000256" key="6">
    <source>
        <dbReference type="ARBA" id="ARBA00022679"/>
    </source>
</evidence>
<organism evidence="17 18">
    <name type="scientific">Sediminibacillus dalangtanensis</name>
    <dbReference type="NCBI Taxonomy" id="2729421"/>
    <lineage>
        <taxon>Bacteria</taxon>
        <taxon>Bacillati</taxon>
        <taxon>Bacillota</taxon>
        <taxon>Bacilli</taxon>
        <taxon>Bacillales</taxon>
        <taxon>Bacillaceae</taxon>
        <taxon>Sediminibacillus</taxon>
    </lineage>
</organism>
<dbReference type="Pfam" id="PF00512">
    <property type="entry name" value="HisKA"/>
    <property type="match status" value="1"/>
</dbReference>
<accession>A0ABX7VTB9</accession>
<dbReference type="CDD" id="cd06225">
    <property type="entry name" value="HAMP"/>
    <property type="match status" value="1"/>
</dbReference>
<evidence type="ECO:0000256" key="2">
    <source>
        <dbReference type="ARBA" id="ARBA00004651"/>
    </source>
</evidence>
<dbReference type="PROSITE" id="PS50109">
    <property type="entry name" value="HIS_KIN"/>
    <property type="match status" value="1"/>
</dbReference>
<dbReference type="Gene3D" id="1.10.287.130">
    <property type="match status" value="1"/>
</dbReference>
<comment type="catalytic activity">
    <reaction evidence="1">
        <text>ATP + protein L-histidine = ADP + protein N-phospho-L-histidine.</text>
        <dbReference type="EC" id="2.7.13.3"/>
    </reaction>
</comment>
<dbReference type="PANTHER" id="PTHR45528:SF1">
    <property type="entry name" value="SENSOR HISTIDINE KINASE CPXA"/>
    <property type="match status" value="1"/>
</dbReference>
<protein>
    <recommendedName>
        <fullName evidence="3">histidine kinase</fullName>
        <ecNumber evidence="3">2.7.13.3</ecNumber>
    </recommendedName>
</protein>
<dbReference type="SUPFAM" id="SSF158472">
    <property type="entry name" value="HAMP domain-like"/>
    <property type="match status" value="1"/>
</dbReference>
<dbReference type="SUPFAM" id="SSF55874">
    <property type="entry name" value="ATPase domain of HSP90 chaperone/DNA topoisomerase II/histidine kinase"/>
    <property type="match status" value="1"/>
</dbReference>
<dbReference type="InterPro" id="IPR004358">
    <property type="entry name" value="Sig_transdc_His_kin-like_C"/>
</dbReference>